<comment type="caution">
    <text evidence="1">The sequence shown here is derived from an EMBL/GenBank/DDBJ whole genome shotgun (WGS) entry which is preliminary data.</text>
</comment>
<proteinExistence type="predicted"/>
<keyword evidence="2" id="KW-1185">Reference proteome</keyword>
<sequence>MAISAIHVESNDRLEITINNTRPVALTDLTLSLLSIGHQFEKFIEAEFPADVPVASELLVKKVRSGSIVFELVAQALPLVPLFWQGGALLEWASYAKDTILWLNGKLNQQPRNLTKNDLKQWHSILEPVAKDQGSQLNFTVADGGKVINQFFVNSAEANSAQNRIKRELGLLDEPSDSVHTKRVMTWYQAKFDNDSQTGNKATIESISPKPLRVVFDNNAVKAQMFEQGIAFSKPWHQLAYIVDVQVQTINGQPRVATILNFYPEETFDPGE</sequence>
<evidence type="ECO:0000313" key="1">
    <source>
        <dbReference type="EMBL" id="KRG69332.1"/>
    </source>
</evidence>
<dbReference type="OrthoDB" id="6680121at2"/>
<dbReference type="STRING" id="344882.ABB29_09505"/>
<reference evidence="1 2" key="1">
    <citation type="submission" date="2015-05" db="EMBL/GenBank/DDBJ databases">
        <title>Genome sequencing and analysis of members of genus Stenotrophomonas.</title>
        <authorList>
            <person name="Patil P.P."/>
            <person name="Midha S."/>
            <person name="Patil P.B."/>
        </authorList>
    </citation>
    <scope>NUCLEOTIDE SEQUENCE [LARGE SCALE GENOMIC DNA]</scope>
    <source>
        <strain evidence="1 2">DSM 21858</strain>
    </source>
</reference>
<dbReference type="AlphaFoldDB" id="A0A0R0CUL6"/>
<accession>A0A0R0CUL6</accession>
<dbReference type="PATRIC" id="fig|344882.3.peg.269"/>
<name>A0A0R0CUL6_9GAMM</name>
<organism evidence="1 2">
    <name type="scientific">Pseudoxanthomonas dokdonensis</name>
    <dbReference type="NCBI Taxonomy" id="344882"/>
    <lineage>
        <taxon>Bacteria</taxon>
        <taxon>Pseudomonadati</taxon>
        <taxon>Pseudomonadota</taxon>
        <taxon>Gammaproteobacteria</taxon>
        <taxon>Lysobacterales</taxon>
        <taxon>Lysobacteraceae</taxon>
        <taxon>Pseudoxanthomonas</taxon>
    </lineage>
</organism>
<protein>
    <submittedName>
        <fullName evidence="1">Uncharacterized protein</fullName>
    </submittedName>
</protein>
<dbReference type="EMBL" id="LDJL01000010">
    <property type="protein sequence ID" value="KRG69332.1"/>
    <property type="molecule type" value="Genomic_DNA"/>
</dbReference>
<evidence type="ECO:0000313" key="2">
    <source>
        <dbReference type="Proteomes" id="UP000052052"/>
    </source>
</evidence>
<gene>
    <name evidence="1" type="ORF">ABB29_09505</name>
</gene>
<dbReference type="RefSeq" id="WP_057658478.1">
    <property type="nucleotide sequence ID" value="NZ_LDJL01000010.1"/>
</dbReference>
<dbReference type="Proteomes" id="UP000052052">
    <property type="component" value="Unassembled WGS sequence"/>
</dbReference>